<accession>A0ABU8NNL3</accession>
<feature type="transmembrane region" description="Helical" evidence="6">
    <location>
        <begin position="20"/>
        <end position="41"/>
    </location>
</feature>
<dbReference type="Pfam" id="PF02687">
    <property type="entry name" value="FtsX"/>
    <property type="match status" value="2"/>
</dbReference>
<dbReference type="Pfam" id="PF12704">
    <property type="entry name" value="MacB_PCD"/>
    <property type="match status" value="2"/>
</dbReference>
<evidence type="ECO:0000256" key="4">
    <source>
        <dbReference type="ARBA" id="ARBA00022989"/>
    </source>
</evidence>
<gene>
    <name evidence="9" type="ORF">WAE58_12285</name>
</gene>
<evidence type="ECO:0000259" key="7">
    <source>
        <dbReference type="Pfam" id="PF02687"/>
    </source>
</evidence>
<keyword evidence="5 6" id="KW-0472">Membrane</keyword>
<feature type="domain" description="MacB-like periplasmic core" evidence="8">
    <location>
        <begin position="503"/>
        <end position="611"/>
    </location>
</feature>
<keyword evidence="10" id="KW-1185">Reference proteome</keyword>
<keyword evidence="4 6" id="KW-1133">Transmembrane helix</keyword>
<evidence type="ECO:0000256" key="1">
    <source>
        <dbReference type="ARBA" id="ARBA00004651"/>
    </source>
</evidence>
<protein>
    <submittedName>
        <fullName evidence="9">ABC transporter permease</fullName>
    </submittedName>
</protein>
<dbReference type="PANTHER" id="PTHR30572:SF18">
    <property type="entry name" value="ABC-TYPE MACROLIDE FAMILY EXPORT SYSTEM PERMEASE COMPONENT 2"/>
    <property type="match status" value="1"/>
</dbReference>
<feature type="transmembrane region" description="Helical" evidence="6">
    <location>
        <begin position="667"/>
        <end position="691"/>
    </location>
</feature>
<feature type="transmembrane region" description="Helical" evidence="6">
    <location>
        <begin position="331"/>
        <end position="358"/>
    </location>
</feature>
<sequence>MLKNYFKIAFRNLKRNKSYALTNVLGLALGIASAVLIFALVKYHLSFDGYHSKADRVYRITTEFHGEETTYSTGVTSPLAETFRSDYPLAEKVASVAAIPDRVIAIPSANGTEAKFEESLAFAEPEFLDILDLPLIRGNKQSALRVPNTALITERIARKYFGGADPIGKTFRVDNIFSVTVAGILKDLPVNTDRPEEIYVPFEHLKQHSPWMVEKDWWFSVSRSLQCFILVKPGVTPARIKEALIAMSKSHYNAKDAKYFQFRAQPLSDIHFNPNLHGPVEKRNLWALSLIGVFLIITACVNFINLATAQALKRSIEIGIKKVLGVQRWQLFWQFIVETAAITMLAMVVALIMAELSLPYVNQLFDVQVKLHLFSDVYMLLFLPALFLVMIMLSGSYPALILAGLQPVLALKGKLSQKDAGGISMRRGLVVMQFAICQLLIIGTLVVAGQVRYSRQADMGFRRDAVVMLPVPNNEITKLSALKAGLSGITGVENLTFCGDAPASEFAPSTSIQFGSRPKAEDFGISTKAGDANYASMFNLQILAGRNLMPSDTVREFLVNETTVRKLGLAKNQDAIGQTAVMNGYKGTVVGVVKDFHNKSFHQGIDALYITTLRDNYGACAVKVNMANMNATLGAMKDVWAKVYPNNVYKYDFLDDRIAKFYDRDRIILNLIQVFAGIAILIGCLGLYGLISFMAAQKTREVGVRKVLGASVQSIVWLFGKEFTRLLLIAFVVAAPLGWWVMNNWLENFPYRISIGAGIFVLAILVNMTVAVLTVGYRSVKAAMMNPATSLRSQ</sequence>
<evidence type="ECO:0000256" key="5">
    <source>
        <dbReference type="ARBA" id="ARBA00023136"/>
    </source>
</evidence>
<keyword evidence="2" id="KW-1003">Cell membrane</keyword>
<evidence type="ECO:0000313" key="10">
    <source>
        <dbReference type="Proteomes" id="UP001378956"/>
    </source>
</evidence>
<proteinExistence type="predicted"/>
<evidence type="ECO:0000256" key="6">
    <source>
        <dbReference type="SAM" id="Phobius"/>
    </source>
</evidence>
<reference evidence="9 10" key="1">
    <citation type="submission" date="2024-03" db="EMBL/GenBank/DDBJ databases">
        <title>Sequence of Lycoming College Course Isolates.</title>
        <authorList>
            <person name="Plotts O."/>
            <person name="Newman J."/>
        </authorList>
    </citation>
    <scope>NUCLEOTIDE SEQUENCE [LARGE SCALE GENOMIC DNA]</scope>
    <source>
        <strain evidence="9 10">CJB-3</strain>
    </source>
</reference>
<comment type="caution">
    <text evidence="9">The sequence shown here is derived from an EMBL/GenBank/DDBJ whole genome shotgun (WGS) entry which is preliminary data.</text>
</comment>
<evidence type="ECO:0000259" key="8">
    <source>
        <dbReference type="Pfam" id="PF12704"/>
    </source>
</evidence>
<evidence type="ECO:0000256" key="2">
    <source>
        <dbReference type="ARBA" id="ARBA00022475"/>
    </source>
</evidence>
<dbReference type="PANTHER" id="PTHR30572">
    <property type="entry name" value="MEMBRANE COMPONENT OF TRANSPORTER-RELATED"/>
    <property type="match status" value="1"/>
</dbReference>
<feature type="transmembrane region" description="Helical" evidence="6">
    <location>
        <begin position="285"/>
        <end position="304"/>
    </location>
</feature>
<keyword evidence="3 6" id="KW-0812">Transmembrane</keyword>
<feature type="transmembrane region" description="Helical" evidence="6">
    <location>
        <begin position="753"/>
        <end position="777"/>
    </location>
</feature>
<feature type="domain" description="ABC3 transporter permease C-terminal" evidence="7">
    <location>
        <begin position="674"/>
        <end position="787"/>
    </location>
</feature>
<dbReference type="InterPro" id="IPR003838">
    <property type="entry name" value="ABC3_permease_C"/>
</dbReference>
<organism evidence="9 10">
    <name type="scientific">Pedobacter panaciterrae</name>
    <dbReference type="NCBI Taxonomy" id="363849"/>
    <lineage>
        <taxon>Bacteria</taxon>
        <taxon>Pseudomonadati</taxon>
        <taxon>Bacteroidota</taxon>
        <taxon>Sphingobacteriia</taxon>
        <taxon>Sphingobacteriales</taxon>
        <taxon>Sphingobacteriaceae</taxon>
        <taxon>Pedobacter</taxon>
    </lineage>
</organism>
<dbReference type="InterPro" id="IPR050250">
    <property type="entry name" value="Macrolide_Exporter_MacB"/>
</dbReference>
<dbReference type="InterPro" id="IPR025857">
    <property type="entry name" value="MacB_PCD"/>
</dbReference>
<feature type="transmembrane region" description="Helical" evidence="6">
    <location>
        <begin position="429"/>
        <end position="449"/>
    </location>
</feature>
<feature type="domain" description="ABC3 transporter permease C-terminal" evidence="7">
    <location>
        <begin position="290"/>
        <end position="407"/>
    </location>
</feature>
<evidence type="ECO:0000313" key="9">
    <source>
        <dbReference type="EMBL" id="MEJ2903211.1"/>
    </source>
</evidence>
<dbReference type="Proteomes" id="UP001378956">
    <property type="component" value="Unassembled WGS sequence"/>
</dbReference>
<dbReference type="EMBL" id="JBBEUB010000003">
    <property type="protein sequence ID" value="MEJ2903211.1"/>
    <property type="molecule type" value="Genomic_DNA"/>
</dbReference>
<dbReference type="RefSeq" id="WP_337716552.1">
    <property type="nucleotide sequence ID" value="NZ_JBBEUB010000003.1"/>
</dbReference>
<feature type="domain" description="MacB-like periplasmic core" evidence="8">
    <location>
        <begin position="21"/>
        <end position="245"/>
    </location>
</feature>
<evidence type="ECO:0000256" key="3">
    <source>
        <dbReference type="ARBA" id="ARBA00022692"/>
    </source>
</evidence>
<feature type="transmembrane region" description="Helical" evidence="6">
    <location>
        <begin position="723"/>
        <end position="741"/>
    </location>
</feature>
<comment type="subcellular location">
    <subcellularLocation>
        <location evidence="1">Cell membrane</location>
        <topology evidence="1">Multi-pass membrane protein</topology>
    </subcellularLocation>
</comment>
<name>A0ABU8NNL3_9SPHI</name>
<feature type="transmembrane region" description="Helical" evidence="6">
    <location>
        <begin position="378"/>
        <end position="409"/>
    </location>
</feature>